<dbReference type="InterPro" id="IPR000668">
    <property type="entry name" value="Peptidase_C1A_C"/>
</dbReference>
<organism evidence="3 4">
    <name type="scientific">Tetranychus urticae</name>
    <name type="common">Two-spotted spider mite</name>
    <dbReference type="NCBI Taxonomy" id="32264"/>
    <lineage>
        <taxon>Eukaryota</taxon>
        <taxon>Metazoa</taxon>
        <taxon>Ecdysozoa</taxon>
        <taxon>Arthropoda</taxon>
        <taxon>Chelicerata</taxon>
        <taxon>Arachnida</taxon>
        <taxon>Acari</taxon>
        <taxon>Acariformes</taxon>
        <taxon>Trombidiformes</taxon>
        <taxon>Prostigmata</taxon>
        <taxon>Eleutherengona</taxon>
        <taxon>Raphignathae</taxon>
        <taxon>Tetranychoidea</taxon>
        <taxon>Tetranychidae</taxon>
        <taxon>Tetranychus</taxon>
    </lineage>
</organism>
<dbReference type="HOGENOM" id="CLU_2443660_0_0_1"/>
<name>T1KW37_TETUR</name>
<proteinExistence type="inferred from homology"/>
<dbReference type="eggNOG" id="KOG1543">
    <property type="taxonomic scope" value="Eukaryota"/>
</dbReference>
<evidence type="ECO:0000256" key="1">
    <source>
        <dbReference type="ARBA" id="ARBA00008455"/>
    </source>
</evidence>
<dbReference type="PANTHER" id="PTHR12411">
    <property type="entry name" value="CYSTEINE PROTEASE FAMILY C1-RELATED"/>
    <property type="match status" value="1"/>
</dbReference>
<evidence type="ECO:0000259" key="2">
    <source>
        <dbReference type="Pfam" id="PF00112"/>
    </source>
</evidence>
<dbReference type="EnsemblMetazoa" id="tetur24g00250.1">
    <property type="protein sequence ID" value="tetur24g00250.1"/>
    <property type="gene ID" value="tetur24g00250"/>
</dbReference>
<dbReference type="STRING" id="32264.T1KW37"/>
<keyword evidence="4" id="KW-1185">Reference proteome</keyword>
<reference evidence="3" key="2">
    <citation type="submission" date="2015-06" db="UniProtKB">
        <authorList>
            <consortium name="EnsemblMetazoa"/>
        </authorList>
    </citation>
    <scope>IDENTIFICATION</scope>
</reference>
<evidence type="ECO:0000313" key="4">
    <source>
        <dbReference type="Proteomes" id="UP000015104"/>
    </source>
</evidence>
<dbReference type="InterPro" id="IPR038765">
    <property type="entry name" value="Papain-like_cys_pep_sf"/>
</dbReference>
<feature type="domain" description="Peptidase C1A papain C-terminal" evidence="2">
    <location>
        <begin position="14"/>
        <end position="84"/>
    </location>
</feature>
<dbReference type="Pfam" id="PF00112">
    <property type="entry name" value="Peptidase_C1"/>
    <property type="match status" value="1"/>
</dbReference>
<dbReference type="Proteomes" id="UP000015104">
    <property type="component" value="Unassembled WGS sequence"/>
</dbReference>
<dbReference type="Gene3D" id="3.90.70.10">
    <property type="entry name" value="Cysteine proteinases"/>
    <property type="match status" value="1"/>
</dbReference>
<comment type="similarity">
    <text evidence="1">Belongs to the peptidase C1 family.</text>
</comment>
<reference evidence="4" key="1">
    <citation type="submission" date="2011-08" db="EMBL/GenBank/DDBJ databases">
        <authorList>
            <person name="Rombauts S."/>
        </authorList>
    </citation>
    <scope>NUCLEOTIDE SEQUENCE</scope>
    <source>
        <strain evidence="4">London</strain>
    </source>
</reference>
<dbReference type="GO" id="GO:0008234">
    <property type="term" value="F:cysteine-type peptidase activity"/>
    <property type="evidence" value="ECO:0007669"/>
    <property type="project" value="InterPro"/>
</dbReference>
<dbReference type="SUPFAM" id="SSF54001">
    <property type="entry name" value="Cysteine proteinases"/>
    <property type="match status" value="1"/>
</dbReference>
<accession>T1KW37</accession>
<protein>
    <recommendedName>
        <fullName evidence="2">Peptidase C1A papain C-terminal domain-containing protein</fullName>
    </recommendedName>
</protein>
<evidence type="ECO:0000313" key="3">
    <source>
        <dbReference type="EnsemblMetazoa" id="tetur24g00250.1"/>
    </source>
</evidence>
<dbReference type="AlphaFoldDB" id="T1KW37"/>
<dbReference type="EMBL" id="CAEY01000638">
    <property type="status" value="NOT_ANNOTATED_CDS"/>
    <property type="molecule type" value="Genomic_DNA"/>
</dbReference>
<sequence>MKSHLIDLWTIISYRRLKMKMNVYLDFFSYKSEIYKRTSRKKIGTHVVKIIGWGVEDDVKYWLVANSWGTQWGDKVFFKIRRGGGEFGNY</sequence>
<dbReference type="InterPro" id="IPR013128">
    <property type="entry name" value="Peptidase_C1A"/>
</dbReference>
<dbReference type="GO" id="GO:0006508">
    <property type="term" value="P:proteolysis"/>
    <property type="evidence" value="ECO:0007669"/>
    <property type="project" value="InterPro"/>
</dbReference>